<protein>
    <recommendedName>
        <fullName evidence="3">Phage protein</fullName>
    </recommendedName>
</protein>
<sequence>MYIYEYMSYEGHPYQSAIVVADNKEEALEIVTKEVDRHCKWVLEGEHEFKKGLITYGDADC</sequence>
<dbReference type="EMBL" id="PDLH01000007">
    <property type="protein sequence ID" value="PHG98893.1"/>
    <property type="molecule type" value="Genomic_DNA"/>
</dbReference>
<name>A0ABX4K2R7_CLOSG</name>
<dbReference type="Proteomes" id="UP000223854">
    <property type="component" value="Unassembled WGS sequence"/>
</dbReference>
<dbReference type="RefSeq" id="WP_053818971.1">
    <property type="nucleotide sequence ID" value="NZ_CBCRVC010000006.1"/>
</dbReference>
<gene>
    <name evidence="1" type="ORF">CRX47_03180</name>
</gene>
<reference evidence="1 2" key="1">
    <citation type="submission" date="2017-09" db="EMBL/GenBank/DDBJ databases">
        <title>FDA dAtabase for Regulatory Grade micrObial Sequences (FDA-ARGOS): Supporting development and validation of Infectious Disease Dx tests.</title>
        <authorList>
            <person name="Kerrigan L."/>
            <person name="Long C."/>
            <person name="Tallon L.J."/>
            <person name="Sadzewicz L."/>
            <person name="Ott S."/>
            <person name="Zhao X."/>
            <person name="Nagaraj S."/>
            <person name="Vavikolanu K."/>
            <person name="Aluvathingal J."/>
            <person name="Nadendla S."/>
            <person name="Sichtig H."/>
        </authorList>
    </citation>
    <scope>NUCLEOTIDE SEQUENCE [LARGE SCALE GENOMIC DNA]</scope>
    <source>
        <strain evidence="1 2">FDAARGOS_423</strain>
    </source>
</reference>
<comment type="caution">
    <text evidence="1">The sequence shown here is derived from an EMBL/GenBank/DDBJ whole genome shotgun (WGS) entry which is preliminary data.</text>
</comment>
<evidence type="ECO:0000313" key="1">
    <source>
        <dbReference type="EMBL" id="PHG98893.1"/>
    </source>
</evidence>
<proteinExistence type="predicted"/>
<keyword evidence="2" id="KW-1185">Reference proteome</keyword>
<evidence type="ECO:0000313" key="2">
    <source>
        <dbReference type="Proteomes" id="UP000223854"/>
    </source>
</evidence>
<evidence type="ECO:0008006" key="3">
    <source>
        <dbReference type="Google" id="ProtNLM"/>
    </source>
</evidence>
<organism evidence="1 2">
    <name type="scientific">Clostridium sporogenes</name>
    <dbReference type="NCBI Taxonomy" id="1509"/>
    <lineage>
        <taxon>Bacteria</taxon>
        <taxon>Bacillati</taxon>
        <taxon>Bacillota</taxon>
        <taxon>Clostridia</taxon>
        <taxon>Eubacteriales</taxon>
        <taxon>Clostridiaceae</taxon>
        <taxon>Clostridium</taxon>
    </lineage>
</organism>
<accession>A0ABX4K2R7</accession>